<evidence type="ECO:0000313" key="6">
    <source>
        <dbReference type="EMBL" id="KAL3811744.1"/>
    </source>
</evidence>
<dbReference type="PANTHER" id="PTHR21136:SF168">
    <property type="entry name" value="VESICLE-ASSOCIATED MEMBRANE PROTEIN 9"/>
    <property type="match status" value="1"/>
</dbReference>
<evidence type="ECO:0000259" key="5">
    <source>
        <dbReference type="PROSITE" id="PS50892"/>
    </source>
</evidence>
<evidence type="ECO:0000313" key="7">
    <source>
        <dbReference type="Proteomes" id="UP001530377"/>
    </source>
</evidence>
<comment type="caution">
    <text evidence="6">The sequence shown here is derived from an EMBL/GenBank/DDBJ whole genome shotgun (WGS) entry which is preliminary data.</text>
</comment>
<keyword evidence="1" id="KW-0653">Protein transport</keyword>
<keyword evidence="4" id="KW-1133">Transmembrane helix</keyword>
<dbReference type="PROSITE" id="PS50892">
    <property type="entry name" value="V_SNARE"/>
    <property type="match status" value="1"/>
</dbReference>
<keyword evidence="1" id="KW-0813">Transport</keyword>
<dbReference type="InterPro" id="IPR042855">
    <property type="entry name" value="V_SNARE_CC"/>
</dbReference>
<feature type="coiled-coil region" evidence="3">
    <location>
        <begin position="160"/>
        <end position="187"/>
    </location>
</feature>
<organism evidence="6 7">
    <name type="scientific">Cyclostephanos tholiformis</name>
    <dbReference type="NCBI Taxonomy" id="382380"/>
    <lineage>
        <taxon>Eukaryota</taxon>
        <taxon>Sar</taxon>
        <taxon>Stramenopiles</taxon>
        <taxon>Ochrophyta</taxon>
        <taxon>Bacillariophyta</taxon>
        <taxon>Coscinodiscophyceae</taxon>
        <taxon>Thalassiosirophycidae</taxon>
        <taxon>Stephanodiscales</taxon>
        <taxon>Stephanodiscaceae</taxon>
        <taxon>Cyclostephanos</taxon>
    </lineage>
</organism>
<feature type="transmembrane region" description="Helical" evidence="4">
    <location>
        <begin position="202"/>
        <end position="222"/>
    </location>
</feature>
<dbReference type="PANTHER" id="PTHR21136">
    <property type="entry name" value="SNARE PROTEINS"/>
    <property type="match status" value="1"/>
</dbReference>
<keyword evidence="7" id="KW-1185">Reference proteome</keyword>
<dbReference type="CDD" id="cd15843">
    <property type="entry name" value="R-SNARE"/>
    <property type="match status" value="1"/>
</dbReference>
<dbReference type="EMBL" id="JALLPB020000238">
    <property type="protein sequence ID" value="KAL3811744.1"/>
    <property type="molecule type" value="Genomic_DNA"/>
</dbReference>
<keyword evidence="4" id="KW-0472">Membrane</keyword>
<proteinExistence type="predicted"/>
<dbReference type="PRINTS" id="PR00219">
    <property type="entry name" value="SYNAPTOBREVN"/>
</dbReference>
<protein>
    <recommendedName>
        <fullName evidence="5">V-SNARE coiled-coil homology domain-containing protein</fullName>
    </recommendedName>
</protein>
<dbReference type="InterPro" id="IPR051097">
    <property type="entry name" value="Synaptobrevin-like_transport"/>
</dbReference>
<dbReference type="Gene3D" id="1.20.5.110">
    <property type="match status" value="1"/>
</dbReference>
<dbReference type="SUPFAM" id="SSF58038">
    <property type="entry name" value="SNARE fusion complex"/>
    <property type="match status" value="1"/>
</dbReference>
<dbReference type="GO" id="GO:0015031">
    <property type="term" value="P:protein transport"/>
    <property type="evidence" value="ECO:0007669"/>
    <property type="project" value="UniProtKB-KW"/>
</dbReference>
<dbReference type="AlphaFoldDB" id="A0ABD3RFJ4"/>
<name>A0ABD3RFJ4_9STRA</name>
<gene>
    <name evidence="6" type="ORF">ACHAXA_005714</name>
</gene>
<dbReference type="Proteomes" id="UP001530377">
    <property type="component" value="Unassembled WGS sequence"/>
</dbReference>
<keyword evidence="2 3" id="KW-0175">Coiled coil</keyword>
<accession>A0ABD3RFJ4</accession>
<evidence type="ECO:0000256" key="2">
    <source>
        <dbReference type="PROSITE-ProRule" id="PRU00290"/>
    </source>
</evidence>
<dbReference type="InterPro" id="IPR001388">
    <property type="entry name" value="Synaptobrevin-like"/>
</dbReference>
<evidence type="ECO:0000256" key="4">
    <source>
        <dbReference type="SAM" id="Phobius"/>
    </source>
</evidence>
<sequence>MPITWSCVARNDIILAEAGSDDGKGSVTRTAKKITSMTPTCGWEMTRSLQNAPYRGIKFHLHETECDNDKMIVWSFCCVYNSKRISQECAKAYLSKLVFITEALRCLPSFREGPPLSAQRSFAPILLQQMEDAERIYKLSSLNQRVDETRAIMQRNIETVLEKGEKIENLEKEAEELNHMSKVFKKKSRQWKRYQMLQNAKYGFVMGTAITAGVTILAIPLVV</sequence>
<feature type="domain" description="V-SNARE coiled-coil homology" evidence="5">
    <location>
        <begin position="138"/>
        <end position="198"/>
    </location>
</feature>
<dbReference type="Pfam" id="PF00957">
    <property type="entry name" value="Synaptobrevin"/>
    <property type="match status" value="1"/>
</dbReference>
<keyword evidence="4" id="KW-0812">Transmembrane</keyword>
<evidence type="ECO:0000256" key="3">
    <source>
        <dbReference type="SAM" id="Coils"/>
    </source>
</evidence>
<reference evidence="6 7" key="1">
    <citation type="submission" date="2024-10" db="EMBL/GenBank/DDBJ databases">
        <title>Updated reference genomes for cyclostephanoid diatoms.</title>
        <authorList>
            <person name="Roberts W.R."/>
            <person name="Alverson A.J."/>
        </authorList>
    </citation>
    <scope>NUCLEOTIDE SEQUENCE [LARGE SCALE GENOMIC DNA]</scope>
    <source>
        <strain evidence="6 7">AJA228-03</strain>
    </source>
</reference>
<evidence type="ECO:0000256" key="1">
    <source>
        <dbReference type="ARBA" id="ARBA00022927"/>
    </source>
</evidence>